<organism evidence="1 2">
    <name type="scientific">Rhynchophorus ferrugineus</name>
    <name type="common">Red palm weevil</name>
    <name type="synonym">Curculio ferrugineus</name>
    <dbReference type="NCBI Taxonomy" id="354439"/>
    <lineage>
        <taxon>Eukaryota</taxon>
        <taxon>Metazoa</taxon>
        <taxon>Ecdysozoa</taxon>
        <taxon>Arthropoda</taxon>
        <taxon>Hexapoda</taxon>
        <taxon>Insecta</taxon>
        <taxon>Pterygota</taxon>
        <taxon>Neoptera</taxon>
        <taxon>Endopterygota</taxon>
        <taxon>Coleoptera</taxon>
        <taxon>Polyphaga</taxon>
        <taxon>Cucujiformia</taxon>
        <taxon>Curculionidae</taxon>
        <taxon>Dryophthorinae</taxon>
        <taxon>Rhynchophorus</taxon>
    </lineage>
</organism>
<dbReference type="EMBL" id="JAACXV010000037">
    <property type="protein sequence ID" value="KAF7286099.1"/>
    <property type="molecule type" value="Genomic_DNA"/>
</dbReference>
<dbReference type="AlphaFoldDB" id="A0A834IT85"/>
<reference evidence="1" key="1">
    <citation type="submission" date="2020-08" db="EMBL/GenBank/DDBJ databases">
        <title>Genome sequencing and assembly of the red palm weevil Rhynchophorus ferrugineus.</title>
        <authorList>
            <person name="Dias G.B."/>
            <person name="Bergman C.M."/>
            <person name="Manee M."/>
        </authorList>
    </citation>
    <scope>NUCLEOTIDE SEQUENCE</scope>
    <source>
        <strain evidence="1">AA-2017</strain>
        <tissue evidence="1">Whole larva</tissue>
    </source>
</reference>
<sequence>MSCKNKLSYGVRLGASAAPFIIFYYRAVGQLDQDAVHSTLAALCKMQLLVAPHQDEIAFIAISTASF</sequence>
<evidence type="ECO:0000313" key="1">
    <source>
        <dbReference type="EMBL" id="KAF7286099.1"/>
    </source>
</evidence>
<protein>
    <submittedName>
        <fullName evidence="1">Uncharacterized protein</fullName>
    </submittedName>
</protein>
<accession>A0A834IT85</accession>
<gene>
    <name evidence="1" type="ORF">GWI33_007747</name>
</gene>
<evidence type="ECO:0000313" key="2">
    <source>
        <dbReference type="Proteomes" id="UP000625711"/>
    </source>
</evidence>
<comment type="caution">
    <text evidence="1">The sequence shown here is derived from an EMBL/GenBank/DDBJ whole genome shotgun (WGS) entry which is preliminary data.</text>
</comment>
<name>A0A834IT85_RHYFE</name>
<keyword evidence="2" id="KW-1185">Reference proteome</keyword>
<dbReference type="Proteomes" id="UP000625711">
    <property type="component" value="Unassembled WGS sequence"/>
</dbReference>
<proteinExistence type="predicted"/>